<evidence type="ECO:0000256" key="8">
    <source>
        <dbReference type="ARBA" id="ARBA00022918"/>
    </source>
</evidence>
<evidence type="ECO:0000256" key="11">
    <source>
        <dbReference type="SAM" id="MobiDB-lite"/>
    </source>
</evidence>
<keyword evidence="9" id="KW-0808">Transferase</keyword>
<dbReference type="EMBL" id="LAVV01006230">
    <property type="protein sequence ID" value="KNZ60394.1"/>
    <property type="molecule type" value="Genomic_DNA"/>
</dbReference>
<dbReference type="GO" id="GO:0003887">
    <property type="term" value="F:DNA-directed DNA polymerase activity"/>
    <property type="evidence" value="ECO:0007669"/>
    <property type="project" value="UniProtKB-KW"/>
</dbReference>
<protein>
    <recommendedName>
        <fullName evidence="14">Integrase catalytic domain-containing protein</fullName>
    </recommendedName>
</protein>
<keyword evidence="4" id="KW-0255">Endonuclease</keyword>
<evidence type="ECO:0000256" key="2">
    <source>
        <dbReference type="ARBA" id="ARBA00022722"/>
    </source>
</evidence>
<dbReference type="PANTHER" id="PTHR42648:SF11">
    <property type="entry name" value="TRANSPOSON TY4-P GAG-POL POLYPROTEIN"/>
    <property type="match status" value="1"/>
</dbReference>
<dbReference type="GO" id="GO:0003964">
    <property type="term" value="F:RNA-directed DNA polymerase activity"/>
    <property type="evidence" value="ECO:0007669"/>
    <property type="project" value="UniProtKB-KW"/>
</dbReference>
<evidence type="ECO:0000313" key="12">
    <source>
        <dbReference type="EMBL" id="KNZ60394.1"/>
    </source>
</evidence>
<dbReference type="PANTHER" id="PTHR42648">
    <property type="entry name" value="TRANSPOSASE, PUTATIVE-RELATED"/>
    <property type="match status" value="1"/>
</dbReference>
<dbReference type="OrthoDB" id="1436019at2759"/>
<keyword evidence="10" id="KW-0233">DNA recombination</keyword>
<keyword evidence="7" id="KW-0229">DNA integration</keyword>
<sequence length="412" mass="46343">MKEATTSNSAGADGLRQAMLKMALKTIPQLTEENYSIWKDKMTVLLKLRGVLNTLNNLTTFLGDANNAELTMLFLAKMDSMTHNNVITANNSESAQRIWLAIKERFASSQASNHALILNHFLHLPNSLQTLKVQIMHSDKELNVDDQSDQRRLGEKLHIAGKLPLFPGHNDQSNQRQGIGFKRISKEGRLVLKGKVNNGLFSVKHPDSVGATAKHTSNTTNHHEALRDIIHKKFGHASIQRLKPLLPNSVSKCKRDNFECKSCVLSKITKQPFNRKSTTARRPFERLHLDLIGPINPESSRKHRFILTVVNSHLGYLAGFPLAKKEDTTEVLINLLKSENHQKSYFPRLICSDGGGEFIRKRMPGPESDSKKRRRKVSLGNNPRKVIPNQIVTTCRHSGCCPEHVKCKGEKI</sequence>
<dbReference type="VEuPathDB" id="FungiDB:VP01_1560g7"/>
<gene>
    <name evidence="12" type="ORF">VP01_1560g7</name>
</gene>
<keyword evidence="2" id="KW-0540">Nuclease</keyword>
<reference evidence="12 13" key="1">
    <citation type="submission" date="2015-08" db="EMBL/GenBank/DDBJ databases">
        <title>Next Generation Sequencing and Analysis of the Genome of Puccinia sorghi L Schw, the Causal Agent of Maize Common Rust.</title>
        <authorList>
            <person name="Rochi L."/>
            <person name="Burguener G."/>
            <person name="Darino M."/>
            <person name="Turjanski A."/>
            <person name="Kreff E."/>
            <person name="Dieguez M.J."/>
            <person name="Sacco F."/>
        </authorList>
    </citation>
    <scope>NUCLEOTIDE SEQUENCE [LARGE SCALE GENOMIC DNA]</scope>
    <source>
        <strain evidence="12 13">RO10H11247</strain>
    </source>
</reference>
<dbReference type="AlphaFoldDB" id="A0A0L6VI66"/>
<evidence type="ECO:0000313" key="13">
    <source>
        <dbReference type="Proteomes" id="UP000037035"/>
    </source>
</evidence>
<comment type="caution">
    <text evidence="12">The sequence shown here is derived from an EMBL/GenBank/DDBJ whole genome shotgun (WGS) entry which is preliminary data.</text>
</comment>
<evidence type="ECO:0008006" key="14">
    <source>
        <dbReference type="Google" id="ProtNLM"/>
    </source>
</evidence>
<evidence type="ECO:0000256" key="5">
    <source>
        <dbReference type="ARBA" id="ARBA00022801"/>
    </source>
</evidence>
<keyword evidence="5" id="KW-0378">Hydrolase</keyword>
<proteinExistence type="predicted"/>
<dbReference type="GO" id="GO:0006310">
    <property type="term" value="P:DNA recombination"/>
    <property type="evidence" value="ECO:0007669"/>
    <property type="project" value="UniProtKB-KW"/>
</dbReference>
<evidence type="ECO:0000256" key="6">
    <source>
        <dbReference type="ARBA" id="ARBA00022842"/>
    </source>
</evidence>
<dbReference type="GO" id="GO:0046872">
    <property type="term" value="F:metal ion binding"/>
    <property type="evidence" value="ECO:0007669"/>
    <property type="project" value="UniProtKB-KW"/>
</dbReference>
<dbReference type="Proteomes" id="UP000037035">
    <property type="component" value="Unassembled WGS sequence"/>
</dbReference>
<name>A0A0L6VI66_9BASI</name>
<dbReference type="InterPro" id="IPR036397">
    <property type="entry name" value="RNaseH_sf"/>
</dbReference>
<dbReference type="GO" id="GO:0016787">
    <property type="term" value="F:hydrolase activity"/>
    <property type="evidence" value="ECO:0007669"/>
    <property type="project" value="UniProtKB-KW"/>
</dbReference>
<keyword evidence="8" id="KW-0695">RNA-directed DNA polymerase</keyword>
<dbReference type="GO" id="GO:0003676">
    <property type="term" value="F:nucleic acid binding"/>
    <property type="evidence" value="ECO:0007669"/>
    <property type="project" value="InterPro"/>
</dbReference>
<evidence type="ECO:0000256" key="1">
    <source>
        <dbReference type="ARBA" id="ARBA00022695"/>
    </source>
</evidence>
<keyword evidence="9" id="KW-0239">DNA-directed DNA polymerase</keyword>
<dbReference type="SUPFAM" id="SSF53098">
    <property type="entry name" value="Ribonuclease H-like"/>
    <property type="match status" value="1"/>
</dbReference>
<keyword evidence="1" id="KW-0548">Nucleotidyltransferase</keyword>
<keyword evidence="13" id="KW-1185">Reference proteome</keyword>
<evidence type="ECO:0000256" key="4">
    <source>
        <dbReference type="ARBA" id="ARBA00022759"/>
    </source>
</evidence>
<dbReference type="InterPro" id="IPR039537">
    <property type="entry name" value="Retrotran_Ty1/copia-like"/>
</dbReference>
<keyword evidence="6" id="KW-0460">Magnesium</keyword>
<feature type="region of interest" description="Disordered" evidence="11">
    <location>
        <begin position="361"/>
        <end position="383"/>
    </location>
</feature>
<dbReference type="GO" id="GO:0015074">
    <property type="term" value="P:DNA integration"/>
    <property type="evidence" value="ECO:0007669"/>
    <property type="project" value="UniProtKB-KW"/>
</dbReference>
<dbReference type="GO" id="GO:0004519">
    <property type="term" value="F:endonuclease activity"/>
    <property type="evidence" value="ECO:0007669"/>
    <property type="project" value="UniProtKB-KW"/>
</dbReference>
<keyword evidence="3" id="KW-0479">Metal-binding</keyword>
<dbReference type="Gene3D" id="3.30.420.10">
    <property type="entry name" value="Ribonuclease H-like superfamily/Ribonuclease H"/>
    <property type="match status" value="1"/>
</dbReference>
<organism evidence="12 13">
    <name type="scientific">Puccinia sorghi</name>
    <dbReference type="NCBI Taxonomy" id="27349"/>
    <lineage>
        <taxon>Eukaryota</taxon>
        <taxon>Fungi</taxon>
        <taxon>Dikarya</taxon>
        <taxon>Basidiomycota</taxon>
        <taxon>Pucciniomycotina</taxon>
        <taxon>Pucciniomycetes</taxon>
        <taxon>Pucciniales</taxon>
        <taxon>Pucciniaceae</taxon>
        <taxon>Puccinia</taxon>
    </lineage>
</organism>
<evidence type="ECO:0000256" key="3">
    <source>
        <dbReference type="ARBA" id="ARBA00022723"/>
    </source>
</evidence>
<accession>A0A0L6VI66</accession>
<evidence type="ECO:0000256" key="7">
    <source>
        <dbReference type="ARBA" id="ARBA00022908"/>
    </source>
</evidence>
<evidence type="ECO:0000256" key="10">
    <source>
        <dbReference type="ARBA" id="ARBA00023172"/>
    </source>
</evidence>
<evidence type="ECO:0000256" key="9">
    <source>
        <dbReference type="ARBA" id="ARBA00022932"/>
    </source>
</evidence>
<dbReference type="InterPro" id="IPR012337">
    <property type="entry name" value="RNaseH-like_sf"/>
</dbReference>